<evidence type="ECO:0000256" key="1">
    <source>
        <dbReference type="SAM" id="MobiDB-lite"/>
    </source>
</evidence>
<dbReference type="AlphaFoldDB" id="A0A2P2PE46"/>
<proteinExistence type="predicted"/>
<organism evidence="2">
    <name type="scientific">Rhizophora mucronata</name>
    <name type="common">Asiatic mangrove</name>
    <dbReference type="NCBI Taxonomy" id="61149"/>
    <lineage>
        <taxon>Eukaryota</taxon>
        <taxon>Viridiplantae</taxon>
        <taxon>Streptophyta</taxon>
        <taxon>Embryophyta</taxon>
        <taxon>Tracheophyta</taxon>
        <taxon>Spermatophyta</taxon>
        <taxon>Magnoliopsida</taxon>
        <taxon>eudicotyledons</taxon>
        <taxon>Gunneridae</taxon>
        <taxon>Pentapetalae</taxon>
        <taxon>rosids</taxon>
        <taxon>fabids</taxon>
        <taxon>Malpighiales</taxon>
        <taxon>Rhizophoraceae</taxon>
        <taxon>Rhizophora</taxon>
    </lineage>
</organism>
<name>A0A2P2PE46_RHIMU</name>
<reference evidence="2" key="1">
    <citation type="submission" date="2018-02" db="EMBL/GenBank/DDBJ databases">
        <title>Rhizophora mucronata_Transcriptome.</title>
        <authorList>
            <person name="Meera S.P."/>
            <person name="Sreeshan A."/>
            <person name="Augustine A."/>
        </authorList>
    </citation>
    <scope>NUCLEOTIDE SEQUENCE</scope>
    <source>
        <tissue evidence="2">Leaf</tissue>
    </source>
</reference>
<dbReference type="EMBL" id="GGEC01072511">
    <property type="protein sequence ID" value="MBX52995.1"/>
    <property type="molecule type" value="Transcribed_RNA"/>
</dbReference>
<feature type="compositionally biased region" description="Basic and acidic residues" evidence="1">
    <location>
        <begin position="1"/>
        <end position="12"/>
    </location>
</feature>
<sequence length="29" mass="3231">MKASSERGKKSNDPILLNNAGKPKRTFEL</sequence>
<accession>A0A2P2PE46</accession>
<protein>
    <submittedName>
        <fullName evidence="2">Uncharacterized protein</fullName>
    </submittedName>
</protein>
<feature type="region of interest" description="Disordered" evidence="1">
    <location>
        <begin position="1"/>
        <end position="29"/>
    </location>
</feature>
<evidence type="ECO:0000313" key="2">
    <source>
        <dbReference type="EMBL" id="MBX52995.1"/>
    </source>
</evidence>